<keyword evidence="6" id="KW-0408">Iron</keyword>
<organism evidence="16 18">
    <name type="scientific">Brevundimonas vesicularis</name>
    <name type="common">Pseudomonas vesicularis</name>
    <dbReference type="NCBI Taxonomy" id="41276"/>
    <lineage>
        <taxon>Bacteria</taxon>
        <taxon>Pseudomonadati</taxon>
        <taxon>Pseudomonadota</taxon>
        <taxon>Alphaproteobacteria</taxon>
        <taxon>Caulobacterales</taxon>
        <taxon>Caulobacteraceae</taxon>
        <taxon>Brevundimonas</taxon>
    </lineage>
</organism>
<dbReference type="Gene3D" id="2.40.170.20">
    <property type="entry name" value="TonB-dependent receptor, beta-barrel domain"/>
    <property type="match status" value="1"/>
</dbReference>
<evidence type="ECO:0000256" key="4">
    <source>
        <dbReference type="ARBA" id="ARBA00022496"/>
    </source>
</evidence>
<feature type="signal peptide" evidence="13">
    <location>
        <begin position="1"/>
        <end position="20"/>
    </location>
</feature>
<evidence type="ECO:0000256" key="3">
    <source>
        <dbReference type="ARBA" id="ARBA00022452"/>
    </source>
</evidence>
<evidence type="ECO:0000256" key="1">
    <source>
        <dbReference type="ARBA" id="ARBA00004571"/>
    </source>
</evidence>
<dbReference type="InterPro" id="IPR012910">
    <property type="entry name" value="Plug_dom"/>
</dbReference>
<dbReference type="EMBL" id="CP022048">
    <property type="protein sequence ID" value="ASE40438.1"/>
    <property type="molecule type" value="Genomic_DNA"/>
</dbReference>
<accession>A0A1Z3UAZ5</accession>
<evidence type="ECO:0000259" key="14">
    <source>
        <dbReference type="Pfam" id="PF00593"/>
    </source>
</evidence>
<keyword evidence="5 11" id="KW-0812">Transmembrane</keyword>
<dbReference type="EMBL" id="JAMYEC010000003">
    <property type="protein sequence ID" value="MDX2334748.1"/>
    <property type="molecule type" value="Genomic_DNA"/>
</dbReference>
<reference evidence="17" key="3">
    <citation type="submission" date="2022-06" db="EMBL/GenBank/DDBJ databases">
        <authorList>
            <person name="Hesketh-Best P.J."/>
            <person name="Koch M.J."/>
        </authorList>
    </citation>
    <scope>NUCLEOTIDE SEQUENCE</scope>
    <source>
        <strain evidence="17">PC206-O</strain>
    </source>
</reference>
<dbReference type="InterPro" id="IPR039426">
    <property type="entry name" value="TonB-dep_rcpt-like"/>
</dbReference>
<evidence type="ECO:0000259" key="15">
    <source>
        <dbReference type="Pfam" id="PF07715"/>
    </source>
</evidence>
<keyword evidence="2 11" id="KW-0813">Transport</keyword>
<evidence type="ECO:0000256" key="12">
    <source>
        <dbReference type="RuleBase" id="RU003357"/>
    </source>
</evidence>
<keyword evidence="4" id="KW-0410">Iron transport</keyword>
<feature type="domain" description="TonB-dependent receptor plug" evidence="15">
    <location>
        <begin position="62"/>
        <end position="170"/>
    </location>
</feature>
<dbReference type="PROSITE" id="PS52016">
    <property type="entry name" value="TONB_DEPENDENT_REC_3"/>
    <property type="match status" value="1"/>
</dbReference>
<reference evidence="17 19" key="4">
    <citation type="journal article" date="2023" name="FEMS Microbes">
        <title>Whole genomes of deep-sea sponge-associated bacteria exhibit high novel natural product potential.</title>
        <authorList>
            <person name="Hesketh-Best P.J."/>
            <person name="January G.G."/>
            <person name="Koch M.J."/>
            <person name="Warburton P.J."/>
            <person name="Howell K.L."/>
            <person name="Upton M."/>
        </authorList>
    </citation>
    <scope>NUCLEOTIDE SEQUENCE [LARGE SCALE GENOMIC DNA]</scope>
    <source>
        <strain evidence="17 19">PC206-O</strain>
    </source>
</reference>
<evidence type="ECO:0000256" key="5">
    <source>
        <dbReference type="ARBA" id="ARBA00022692"/>
    </source>
</evidence>
<evidence type="ECO:0000256" key="8">
    <source>
        <dbReference type="ARBA" id="ARBA00023077"/>
    </source>
</evidence>
<dbReference type="InterPro" id="IPR036942">
    <property type="entry name" value="Beta-barrel_TonB_sf"/>
</dbReference>
<reference evidence="16" key="2">
    <citation type="submission" date="2017-12" db="EMBL/GenBank/DDBJ databases">
        <title>FDA dAtabase for Regulatory Grade micrObial Sequences (FDA-ARGOS): Supporting development and validation of Infectious Disease Dx tests.</title>
        <authorList>
            <person name="Campos J."/>
            <person name="Goldberg B."/>
            <person name="Tallon L."/>
            <person name="Sadzewicz L."/>
            <person name="Sengamalay N."/>
            <person name="Ott S."/>
            <person name="Godinez A."/>
            <person name="Nagaraj S."/>
            <person name="Vavikolanu K."/>
            <person name="Vyas G."/>
            <person name="Nadendla S."/>
            <person name="Aluvathingal J."/>
            <person name="Geyer C."/>
            <person name="Nandy P."/>
            <person name="Hobson J."/>
            <person name="Sichtig H."/>
        </authorList>
    </citation>
    <scope>NUCLEOTIDE SEQUENCE</scope>
    <source>
        <strain evidence="16">FDAARGOS_289</strain>
    </source>
</reference>
<dbReference type="GO" id="GO:0006826">
    <property type="term" value="P:iron ion transport"/>
    <property type="evidence" value="ECO:0007669"/>
    <property type="project" value="UniProtKB-KW"/>
</dbReference>
<evidence type="ECO:0000313" key="18">
    <source>
        <dbReference type="Proteomes" id="UP000197050"/>
    </source>
</evidence>
<dbReference type="KEGG" id="bvc:CEP68_13600"/>
<dbReference type="InterPro" id="IPR037066">
    <property type="entry name" value="Plug_dom_sf"/>
</dbReference>
<keyword evidence="3 11" id="KW-1134">Transmembrane beta strand</keyword>
<keyword evidence="13" id="KW-0732">Signal</keyword>
<keyword evidence="7" id="KW-0406">Ion transport</keyword>
<dbReference type="AlphaFoldDB" id="A0A1Z3UAZ5"/>
<evidence type="ECO:0000256" key="6">
    <source>
        <dbReference type="ARBA" id="ARBA00023004"/>
    </source>
</evidence>
<reference evidence="18" key="1">
    <citation type="submission" date="2017-06" db="EMBL/GenBank/DDBJ databases">
        <title>FDA dAtabase for Regulatory Grade micrObial Sequences (FDA-ARGOS): Supporting development and validation of Infectious Disease Dx tests.</title>
        <authorList>
            <person name="Minogue T."/>
            <person name="Wolcott M."/>
            <person name="Wasieloski L."/>
            <person name="Aguilar W."/>
            <person name="Moore D."/>
            <person name="Tallon L."/>
            <person name="Sadzewicz L."/>
            <person name="Sengamalay N."/>
            <person name="Ott S."/>
            <person name="Godinez A."/>
            <person name="Nagaraj S."/>
            <person name="Nadendla S."/>
            <person name="Geyer C."/>
            <person name="Sichtig H."/>
        </authorList>
    </citation>
    <scope>NUCLEOTIDE SEQUENCE [LARGE SCALE GENOMIC DNA]</scope>
    <source>
        <strain evidence="18">FDAARGOS_289</strain>
    </source>
</reference>
<evidence type="ECO:0000256" key="13">
    <source>
        <dbReference type="SAM" id="SignalP"/>
    </source>
</evidence>
<keyword evidence="16" id="KW-0675">Receptor</keyword>
<evidence type="ECO:0000313" key="16">
    <source>
        <dbReference type="EMBL" id="ASE40438.1"/>
    </source>
</evidence>
<evidence type="ECO:0000313" key="17">
    <source>
        <dbReference type="EMBL" id="MDX2334748.1"/>
    </source>
</evidence>
<feature type="domain" description="TonB-dependent receptor-like beta-barrel" evidence="14">
    <location>
        <begin position="217"/>
        <end position="660"/>
    </location>
</feature>
<dbReference type="GeneID" id="34013192"/>
<dbReference type="Proteomes" id="UP000197050">
    <property type="component" value="Chromosome"/>
</dbReference>
<comment type="similarity">
    <text evidence="11 12">Belongs to the TonB-dependent receptor family.</text>
</comment>
<dbReference type="Gene3D" id="2.170.130.10">
    <property type="entry name" value="TonB-dependent receptor, plug domain"/>
    <property type="match status" value="1"/>
</dbReference>
<dbReference type="PANTHER" id="PTHR32552:SF81">
    <property type="entry name" value="TONB-DEPENDENT OUTER MEMBRANE RECEPTOR"/>
    <property type="match status" value="1"/>
</dbReference>
<feature type="chain" id="PRO_5011258811" evidence="13">
    <location>
        <begin position="21"/>
        <end position="699"/>
    </location>
</feature>
<gene>
    <name evidence="16" type="ORF">CEP68_13600</name>
    <name evidence="17" type="ORF">NJD11_07315</name>
</gene>
<dbReference type="InterPro" id="IPR000531">
    <property type="entry name" value="Beta-barrel_TonB"/>
</dbReference>
<sequence length="699" mass="75492">MSFKTTAAPCALLLAALSNAGWTSPVLARQTPEPALLDSVIVTGRRNAEDPTVVAEARALLSRTPGAVAVVASETYQDRYALTFADTLRSVPGVFAQRRWGEEVRLSIRGSGIGNGAHLRGVLLAQDGVPFNAPDGFGEFQEIDPLIARHIDVFKGGNALRFGGAALGGAINVVTPTGRTAASRNLIRVESGSFDTLRGHVALARDWGDWDLYAAATVASSDGFRDNQSSDSKRLTLNLGRSFGEGRELRLIVQGNDLDQSVSSAVTRQQALTNPTAVPANNNTLAFARDVKSLRSTLLGRWRVDDSLSFEGAVYVVDKDLYHPISIVIDQNSLQWGGYGRLDWNGRLGGMRADAYTGISYRGGTTDAFTFVAAGGARPGAKIGDSVQDATGIDIFAEGRLFVTDRLALVAGGSYGRAERDYTNNLVPANNADATFDWFAPRIGLLWENEMGAQIYANLTRSVEAPSYGALVQGNVPKFVPVDIQDAWTAEVGARGRRGPFTYDLSAYRAQIEGELLNYSVNPTLNIPAATFNANDTVHQGIEAGLDWRIIDSTDGRLTLRQTYAWSDFFFKNDSVYGDNRLPVVPEHLYRAELKYAHPAGWFVAPSVEWSPTDVLIDYANTRSATDGTPLTAPDYAILSFNAGWSLRGGVSLFLDARNLTDERYISTVNAVTDATKVATAVFVPGEGRSAYVGLRYAF</sequence>
<evidence type="ECO:0000256" key="10">
    <source>
        <dbReference type="ARBA" id="ARBA00023237"/>
    </source>
</evidence>
<dbReference type="Proteomes" id="UP001272940">
    <property type="component" value="Unassembled WGS sequence"/>
</dbReference>
<comment type="subcellular location">
    <subcellularLocation>
        <location evidence="1 11">Cell outer membrane</location>
        <topology evidence="1 11">Multi-pass membrane protein</topology>
    </subcellularLocation>
</comment>
<evidence type="ECO:0000256" key="2">
    <source>
        <dbReference type="ARBA" id="ARBA00022448"/>
    </source>
</evidence>
<dbReference type="Pfam" id="PF00593">
    <property type="entry name" value="TonB_dep_Rec_b-barrel"/>
    <property type="match status" value="1"/>
</dbReference>
<dbReference type="GO" id="GO:0009279">
    <property type="term" value="C:cell outer membrane"/>
    <property type="evidence" value="ECO:0007669"/>
    <property type="project" value="UniProtKB-SubCell"/>
</dbReference>
<keyword evidence="8 12" id="KW-0798">TonB box</keyword>
<dbReference type="Pfam" id="PF07715">
    <property type="entry name" value="Plug"/>
    <property type="match status" value="1"/>
</dbReference>
<evidence type="ECO:0000256" key="11">
    <source>
        <dbReference type="PROSITE-ProRule" id="PRU01360"/>
    </source>
</evidence>
<evidence type="ECO:0000313" key="19">
    <source>
        <dbReference type="Proteomes" id="UP001272940"/>
    </source>
</evidence>
<dbReference type="SUPFAM" id="SSF56935">
    <property type="entry name" value="Porins"/>
    <property type="match status" value="1"/>
</dbReference>
<name>A0A1Z3UAZ5_BREVE</name>
<proteinExistence type="inferred from homology"/>
<keyword evidence="9 11" id="KW-0472">Membrane</keyword>
<keyword evidence="10 11" id="KW-0998">Cell outer membrane</keyword>
<evidence type="ECO:0000256" key="9">
    <source>
        <dbReference type="ARBA" id="ARBA00023136"/>
    </source>
</evidence>
<protein>
    <submittedName>
        <fullName evidence="16">TonB-dependent receptor</fullName>
    </submittedName>
</protein>
<evidence type="ECO:0000256" key="7">
    <source>
        <dbReference type="ARBA" id="ARBA00023065"/>
    </source>
</evidence>
<dbReference type="RefSeq" id="WP_066623256.1">
    <property type="nucleotide sequence ID" value="NZ_CP022048.2"/>
</dbReference>
<dbReference type="PANTHER" id="PTHR32552">
    <property type="entry name" value="FERRICHROME IRON RECEPTOR-RELATED"/>
    <property type="match status" value="1"/>
</dbReference>
<keyword evidence="19" id="KW-1185">Reference proteome</keyword>